<dbReference type="OrthoDB" id="5841096at2759"/>
<dbReference type="WBParaSite" id="nOo.2.0.1.t02697-RA">
    <property type="protein sequence ID" value="nOo.2.0.1.t02697-RA"/>
    <property type="gene ID" value="nOo.2.0.1.g02697"/>
</dbReference>
<evidence type="ECO:0000256" key="7">
    <source>
        <dbReference type="ARBA" id="ARBA00023136"/>
    </source>
</evidence>
<comment type="subcellular location">
    <subcellularLocation>
        <location evidence="2">Cytoplasm</location>
        <location evidence="2">Perinuclear region</location>
    </subcellularLocation>
    <subcellularLocation>
        <location evidence="1">Lysosome membrane</location>
        <topology evidence="1">Multi-pass membrane protein</topology>
    </subcellularLocation>
</comment>
<evidence type="ECO:0000256" key="3">
    <source>
        <dbReference type="ARBA" id="ARBA00008090"/>
    </source>
</evidence>
<evidence type="ECO:0000256" key="2">
    <source>
        <dbReference type="ARBA" id="ARBA00004556"/>
    </source>
</evidence>
<evidence type="ECO:0000256" key="4">
    <source>
        <dbReference type="ARBA" id="ARBA00022490"/>
    </source>
</evidence>
<evidence type="ECO:0000256" key="10">
    <source>
        <dbReference type="ARBA" id="ARBA00035449"/>
    </source>
</evidence>
<gene>
    <name evidence="14" type="ORF">NOO_LOCUS2697</name>
</gene>
<evidence type="ECO:0000256" key="11">
    <source>
        <dbReference type="ARBA" id="ARBA00046593"/>
    </source>
</evidence>
<dbReference type="GO" id="GO:0048471">
    <property type="term" value="C:perinuclear region of cytoplasm"/>
    <property type="evidence" value="ECO:0007669"/>
    <property type="project" value="UniProtKB-SubCell"/>
</dbReference>
<feature type="transmembrane region" description="Helical" evidence="13">
    <location>
        <begin position="148"/>
        <end position="169"/>
    </location>
</feature>
<keyword evidence="6 13" id="KW-1133">Transmembrane helix</keyword>
<feature type="compositionally biased region" description="Polar residues" evidence="12">
    <location>
        <begin position="8"/>
        <end position="36"/>
    </location>
</feature>
<comment type="subunit">
    <text evidence="11">Interacts with BRI3BP. Interacts with MGAT1 and IFITM3.</text>
</comment>
<keyword evidence="8" id="KW-0458">Lysosome</keyword>
<dbReference type="GO" id="GO:0005765">
    <property type="term" value="C:lysosomal membrane"/>
    <property type="evidence" value="ECO:0007669"/>
    <property type="project" value="UniProtKB-SubCell"/>
</dbReference>
<dbReference type="AlphaFoldDB" id="A0A182E3Y3"/>
<evidence type="ECO:0000313" key="14">
    <source>
        <dbReference type="EMBL" id="VDK66846.1"/>
    </source>
</evidence>
<reference evidence="14 15" key="2">
    <citation type="submission" date="2018-08" db="EMBL/GenBank/DDBJ databases">
        <authorList>
            <person name="Laetsch R D."/>
            <person name="Stevens L."/>
            <person name="Kumar S."/>
            <person name="Blaxter L. M."/>
        </authorList>
    </citation>
    <scope>NUCLEOTIDE SEQUENCE [LARGE SCALE GENOMIC DNA]</scope>
</reference>
<dbReference type="Proteomes" id="UP000271087">
    <property type="component" value="Unassembled WGS sequence"/>
</dbReference>
<feature type="region of interest" description="Disordered" evidence="12">
    <location>
        <begin position="1"/>
        <end position="45"/>
    </location>
</feature>
<keyword evidence="5 13" id="KW-0812">Transmembrane</keyword>
<evidence type="ECO:0000256" key="6">
    <source>
        <dbReference type="ARBA" id="ARBA00022989"/>
    </source>
</evidence>
<sequence>MSGKEQSESSILSTPIEENSSSNIIGQTTAAYQQPPSVQPDLLLGPQPPVRCDMGLPPYREPPPSYQAAMAYPAASGPYSTNSDNATFPKPYTAVPPYPSLSLRNQLFLPTTPPLLPSASLQPPPVAISRSGHCAHCGIGTISGQTDLFCLICLVLLAVCTFPVGLLFLCFIPCTVHKRCSHCRRIG</sequence>
<keyword evidence="4" id="KW-0963">Cytoplasm</keyword>
<accession>A0A182E3Y3</accession>
<keyword evidence="15" id="KW-1185">Reference proteome</keyword>
<name>A0A182E3Y3_ONCOC</name>
<dbReference type="EMBL" id="UYRW01000447">
    <property type="protein sequence ID" value="VDK66846.1"/>
    <property type="molecule type" value="Genomic_DNA"/>
</dbReference>
<comment type="similarity">
    <text evidence="3">Belongs to the BRI3 family.</text>
</comment>
<dbReference type="InterPro" id="IPR019317">
    <property type="entry name" value="BRI3"/>
</dbReference>
<proteinExistence type="inferred from homology"/>
<dbReference type="PANTHER" id="PTHR13551:SF1">
    <property type="entry name" value="MEMBRANE PROTEIN BRI3"/>
    <property type="match status" value="1"/>
</dbReference>
<evidence type="ECO:0000256" key="12">
    <source>
        <dbReference type="SAM" id="MobiDB-lite"/>
    </source>
</evidence>
<organism evidence="16">
    <name type="scientific">Onchocerca ochengi</name>
    <name type="common">Filarial nematode worm</name>
    <dbReference type="NCBI Taxonomy" id="42157"/>
    <lineage>
        <taxon>Eukaryota</taxon>
        <taxon>Metazoa</taxon>
        <taxon>Ecdysozoa</taxon>
        <taxon>Nematoda</taxon>
        <taxon>Chromadorea</taxon>
        <taxon>Rhabditida</taxon>
        <taxon>Spirurina</taxon>
        <taxon>Spiruromorpha</taxon>
        <taxon>Filarioidea</taxon>
        <taxon>Onchocercidae</taxon>
        <taxon>Onchocerca</taxon>
    </lineage>
</organism>
<evidence type="ECO:0000313" key="15">
    <source>
        <dbReference type="Proteomes" id="UP000271087"/>
    </source>
</evidence>
<dbReference type="PANTHER" id="PTHR13551">
    <property type="entry name" value="BRAIN PROTEIN I3"/>
    <property type="match status" value="1"/>
</dbReference>
<evidence type="ECO:0000256" key="8">
    <source>
        <dbReference type="ARBA" id="ARBA00023228"/>
    </source>
</evidence>
<evidence type="ECO:0000256" key="13">
    <source>
        <dbReference type="SAM" id="Phobius"/>
    </source>
</evidence>
<evidence type="ECO:0000313" key="16">
    <source>
        <dbReference type="WBParaSite" id="nOo.2.0.1.t02697-RA"/>
    </source>
</evidence>
<evidence type="ECO:0000256" key="5">
    <source>
        <dbReference type="ARBA" id="ARBA00022692"/>
    </source>
</evidence>
<evidence type="ECO:0000256" key="1">
    <source>
        <dbReference type="ARBA" id="ARBA00004155"/>
    </source>
</evidence>
<evidence type="ECO:0000256" key="9">
    <source>
        <dbReference type="ARBA" id="ARBA00035284"/>
    </source>
</evidence>
<reference evidence="16" key="1">
    <citation type="submission" date="2016-06" db="UniProtKB">
        <authorList>
            <consortium name="WormBaseParasite"/>
        </authorList>
    </citation>
    <scope>IDENTIFICATION</scope>
</reference>
<keyword evidence="7 13" id="KW-0472">Membrane</keyword>
<protein>
    <recommendedName>
        <fullName evidence="9">Membrane protein BRI3</fullName>
    </recommendedName>
    <alternativeName>
        <fullName evidence="10">Brain protein I3</fullName>
    </alternativeName>
</protein>